<evidence type="ECO:0000313" key="7">
    <source>
        <dbReference type="EMBL" id="STY17158.1"/>
    </source>
</evidence>
<keyword evidence="2" id="KW-0104">Cadmium</keyword>
<dbReference type="STRING" id="45072.Lqua_3333"/>
<dbReference type="GO" id="GO:0046872">
    <property type="term" value="F:metal ion binding"/>
    <property type="evidence" value="ECO:0007669"/>
    <property type="project" value="UniProtKB-KW"/>
</dbReference>
<protein>
    <recommendedName>
        <fullName evidence="1">glutathione gamma-glutamylcysteinyltransferase</fullName>
        <ecNumber evidence="1">2.3.2.15</ecNumber>
    </recommendedName>
</protein>
<dbReference type="GO" id="GO:0016756">
    <property type="term" value="F:glutathione gamma-glutamylcysteinyltransferase activity"/>
    <property type="evidence" value="ECO:0007669"/>
    <property type="project" value="UniProtKB-EC"/>
</dbReference>
<name>A0A378KUV3_9GAMM</name>
<reference evidence="6 8" key="1">
    <citation type="submission" date="2015-11" db="EMBL/GenBank/DDBJ databases">
        <title>Genomic analysis of 38 Legionella species identifies large and diverse effector repertoires.</title>
        <authorList>
            <person name="Burstein D."/>
            <person name="Amaro F."/>
            <person name="Zusman T."/>
            <person name="Lifshitz Z."/>
            <person name="Cohen O."/>
            <person name="Gilbert J.A."/>
            <person name="Pupko T."/>
            <person name="Shuman H.A."/>
            <person name="Segal G."/>
        </authorList>
    </citation>
    <scope>NUCLEOTIDE SEQUENCE [LARGE SCALE GENOMIC DNA]</scope>
    <source>
        <strain evidence="6 8">ATCC 49507</strain>
    </source>
</reference>
<evidence type="ECO:0000256" key="2">
    <source>
        <dbReference type="ARBA" id="ARBA00022539"/>
    </source>
</evidence>
<feature type="domain" description="Peptidase C83" evidence="5">
    <location>
        <begin position="1"/>
        <end position="193"/>
    </location>
</feature>
<dbReference type="GO" id="GO:0046938">
    <property type="term" value="P:phytochelatin biosynthetic process"/>
    <property type="evidence" value="ECO:0007669"/>
    <property type="project" value="InterPro"/>
</dbReference>
<dbReference type="InterPro" id="IPR007719">
    <property type="entry name" value="PCS_N"/>
</dbReference>
<dbReference type="SUPFAM" id="SSF54001">
    <property type="entry name" value="Cysteine proteinases"/>
    <property type="match status" value="1"/>
</dbReference>
<dbReference type="EMBL" id="UGOW01000001">
    <property type="protein sequence ID" value="STY17158.1"/>
    <property type="molecule type" value="Genomic_DNA"/>
</dbReference>
<keyword evidence="8" id="KW-1185">Reference proteome</keyword>
<dbReference type="AlphaFoldDB" id="A0A378KUV3"/>
<dbReference type="InterPro" id="IPR040409">
    <property type="entry name" value="PCS-like"/>
</dbReference>
<evidence type="ECO:0000256" key="4">
    <source>
        <dbReference type="ARBA" id="ARBA00022723"/>
    </source>
</evidence>
<organism evidence="7 9">
    <name type="scientific">Legionella quateirensis</name>
    <dbReference type="NCBI Taxonomy" id="45072"/>
    <lineage>
        <taxon>Bacteria</taxon>
        <taxon>Pseudomonadati</taxon>
        <taxon>Pseudomonadota</taxon>
        <taxon>Gammaproteobacteria</taxon>
        <taxon>Legionellales</taxon>
        <taxon>Legionellaceae</taxon>
        <taxon>Legionella</taxon>
    </lineage>
</organism>
<keyword evidence="3" id="KW-0808">Transferase</keyword>
<dbReference type="RefSeq" id="WP_058475452.1">
    <property type="nucleotide sequence ID" value="NZ_CAAAIL010000024.1"/>
</dbReference>
<gene>
    <name evidence="6" type="ORF">Lqua_3333</name>
    <name evidence="7" type="ORF">NCTC12376_00952</name>
</gene>
<accession>A0A378KUV3</accession>
<evidence type="ECO:0000313" key="6">
    <source>
        <dbReference type="EMBL" id="KTD42355.1"/>
    </source>
</evidence>
<evidence type="ECO:0000256" key="1">
    <source>
        <dbReference type="ARBA" id="ARBA00012468"/>
    </source>
</evidence>
<evidence type="ECO:0000313" key="8">
    <source>
        <dbReference type="Proteomes" id="UP000054639"/>
    </source>
</evidence>
<dbReference type="Proteomes" id="UP000054639">
    <property type="component" value="Unassembled WGS sequence"/>
</dbReference>
<dbReference type="PANTHER" id="PTHR33447">
    <property type="entry name" value="GLUTATHIONE GAMMA-GLUTAMYLCYSTEINYLTRANSFERASE"/>
    <property type="match status" value="1"/>
</dbReference>
<evidence type="ECO:0000313" key="9">
    <source>
        <dbReference type="Proteomes" id="UP000254230"/>
    </source>
</evidence>
<dbReference type="Pfam" id="PF05023">
    <property type="entry name" value="Phytochelatin"/>
    <property type="match status" value="1"/>
</dbReference>
<dbReference type="InterPro" id="IPR038765">
    <property type="entry name" value="Papain-like_cys_pep_sf"/>
</dbReference>
<sequence length="200" mass="23290">MDSIFKKMIQQYKEGFRQEHEATCGPASIILAALGLGLDKKQESEWISTRFSEFMPVHQFLDRGMALHELHFISELIYENRLDITVQRAYAEHYSLFLNDVKKSFKEHHSVIIVNYRQDDLLSSVAPCPHGNPHYSPIVGWNSKEDKVLLCDVDSSIEDVYWVNIKTLFQSMSQYNPVFNLPRGWLVLKKRIKPELTTDE</sequence>
<evidence type="ECO:0000256" key="3">
    <source>
        <dbReference type="ARBA" id="ARBA00022679"/>
    </source>
</evidence>
<dbReference type="EC" id="2.3.2.15" evidence="1"/>
<dbReference type="GO" id="GO:0010038">
    <property type="term" value="P:response to metal ion"/>
    <property type="evidence" value="ECO:0007669"/>
    <property type="project" value="InterPro"/>
</dbReference>
<dbReference type="Proteomes" id="UP000254230">
    <property type="component" value="Unassembled WGS sequence"/>
</dbReference>
<keyword evidence="4" id="KW-0479">Metal-binding</keyword>
<dbReference type="Gene3D" id="3.90.70.30">
    <property type="entry name" value="Phytochelatin synthase, N-terminal domain"/>
    <property type="match status" value="1"/>
</dbReference>
<proteinExistence type="predicted"/>
<dbReference type="PROSITE" id="PS51443">
    <property type="entry name" value="PCS"/>
    <property type="match status" value="1"/>
</dbReference>
<reference evidence="7 9" key="2">
    <citation type="submission" date="2018-06" db="EMBL/GenBank/DDBJ databases">
        <authorList>
            <consortium name="Pathogen Informatics"/>
            <person name="Doyle S."/>
        </authorList>
    </citation>
    <scope>NUCLEOTIDE SEQUENCE [LARGE SCALE GENOMIC DNA]</scope>
    <source>
        <strain evidence="7 9">NCTC12376</strain>
    </source>
</reference>
<dbReference type="OrthoDB" id="8560621at2"/>
<dbReference type="EMBL" id="LNYR01000049">
    <property type="protein sequence ID" value="KTD42355.1"/>
    <property type="molecule type" value="Genomic_DNA"/>
</dbReference>
<dbReference type="InterPro" id="IPR038156">
    <property type="entry name" value="PCS_N_sf"/>
</dbReference>
<evidence type="ECO:0000259" key="5">
    <source>
        <dbReference type="PROSITE" id="PS51443"/>
    </source>
</evidence>